<dbReference type="Pfam" id="PF03865">
    <property type="entry name" value="ShlB"/>
    <property type="match status" value="1"/>
</dbReference>
<accession>A0A6L6Q776</accession>
<evidence type="ECO:0000256" key="2">
    <source>
        <dbReference type="ARBA" id="ARBA00009055"/>
    </source>
</evidence>
<dbReference type="Pfam" id="PF08479">
    <property type="entry name" value="POTRA_2"/>
    <property type="match status" value="1"/>
</dbReference>
<protein>
    <submittedName>
        <fullName evidence="11">ShlB/FhaC/HecB family hemolysin secretion/activation protein</fullName>
    </submittedName>
</protein>
<feature type="chain" id="PRO_5026901140" evidence="9">
    <location>
        <begin position="22"/>
        <end position="552"/>
    </location>
</feature>
<keyword evidence="5" id="KW-0812">Transmembrane</keyword>
<evidence type="ECO:0000256" key="7">
    <source>
        <dbReference type="ARBA" id="ARBA00023136"/>
    </source>
</evidence>
<keyword evidence="9" id="KW-0732">Signal</keyword>
<dbReference type="GO" id="GO:0098046">
    <property type="term" value="C:type V protein secretion system complex"/>
    <property type="evidence" value="ECO:0007669"/>
    <property type="project" value="TreeGrafter"/>
</dbReference>
<gene>
    <name evidence="11" type="ORF">GM668_23725</name>
</gene>
<keyword evidence="7" id="KW-0472">Membrane</keyword>
<dbReference type="PANTHER" id="PTHR34597">
    <property type="entry name" value="SLR1661 PROTEIN"/>
    <property type="match status" value="1"/>
</dbReference>
<evidence type="ECO:0000256" key="5">
    <source>
        <dbReference type="ARBA" id="ARBA00022692"/>
    </source>
</evidence>
<organism evidence="11 12">
    <name type="scientific">Pseudoduganella ginsengisoli</name>
    <dbReference type="NCBI Taxonomy" id="1462440"/>
    <lineage>
        <taxon>Bacteria</taxon>
        <taxon>Pseudomonadati</taxon>
        <taxon>Pseudomonadota</taxon>
        <taxon>Betaproteobacteria</taxon>
        <taxon>Burkholderiales</taxon>
        <taxon>Oxalobacteraceae</taxon>
        <taxon>Telluria group</taxon>
        <taxon>Pseudoduganella</taxon>
    </lineage>
</organism>
<keyword evidence="3" id="KW-0813">Transport</keyword>
<evidence type="ECO:0000256" key="9">
    <source>
        <dbReference type="SAM" id="SignalP"/>
    </source>
</evidence>
<dbReference type="InterPro" id="IPR034746">
    <property type="entry name" value="POTRA"/>
</dbReference>
<dbReference type="Gene3D" id="2.40.160.50">
    <property type="entry name" value="membrane protein fhac: a member of the omp85/tpsb transporter family"/>
    <property type="match status" value="1"/>
</dbReference>
<evidence type="ECO:0000256" key="8">
    <source>
        <dbReference type="ARBA" id="ARBA00023237"/>
    </source>
</evidence>
<name>A0A6L6Q776_9BURK</name>
<dbReference type="PROSITE" id="PS51779">
    <property type="entry name" value="POTRA"/>
    <property type="match status" value="1"/>
</dbReference>
<comment type="subcellular location">
    <subcellularLocation>
        <location evidence="1">Cell outer membrane</location>
    </subcellularLocation>
</comment>
<dbReference type="PROSITE" id="PS51257">
    <property type="entry name" value="PROKAR_LIPOPROTEIN"/>
    <property type="match status" value="1"/>
</dbReference>
<dbReference type="OrthoDB" id="9763372at2"/>
<evidence type="ECO:0000256" key="3">
    <source>
        <dbReference type="ARBA" id="ARBA00022448"/>
    </source>
</evidence>
<evidence type="ECO:0000259" key="10">
    <source>
        <dbReference type="PROSITE" id="PS51779"/>
    </source>
</evidence>
<comment type="similarity">
    <text evidence="2">Belongs to the TPS (TC 1.B.20) family.</text>
</comment>
<dbReference type="GO" id="GO:0046819">
    <property type="term" value="P:protein secretion by the type V secretion system"/>
    <property type="evidence" value="ECO:0007669"/>
    <property type="project" value="TreeGrafter"/>
</dbReference>
<evidence type="ECO:0000313" key="11">
    <source>
        <dbReference type="EMBL" id="MTW05088.1"/>
    </source>
</evidence>
<evidence type="ECO:0000256" key="4">
    <source>
        <dbReference type="ARBA" id="ARBA00022452"/>
    </source>
</evidence>
<dbReference type="AlphaFoldDB" id="A0A6L6Q776"/>
<keyword evidence="4" id="KW-1134">Transmembrane beta strand</keyword>
<keyword evidence="6" id="KW-0653">Protein transport</keyword>
<dbReference type="PANTHER" id="PTHR34597:SF6">
    <property type="entry name" value="BLR6126 PROTEIN"/>
    <property type="match status" value="1"/>
</dbReference>
<dbReference type="RefSeq" id="WP_155441440.1">
    <property type="nucleotide sequence ID" value="NZ_WNLA01000020.1"/>
</dbReference>
<dbReference type="InterPro" id="IPR005565">
    <property type="entry name" value="Hemolysn_activator_HlyB_C"/>
</dbReference>
<evidence type="ECO:0000256" key="6">
    <source>
        <dbReference type="ARBA" id="ARBA00022927"/>
    </source>
</evidence>
<keyword evidence="12" id="KW-1185">Reference proteome</keyword>
<reference evidence="11 12" key="1">
    <citation type="submission" date="2019-11" db="EMBL/GenBank/DDBJ databases">
        <title>Type strains purchased from KCTC, JCM and DSMZ.</title>
        <authorList>
            <person name="Lu H."/>
        </authorList>
    </citation>
    <scope>NUCLEOTIDE SEQUENCE [LARGE SCALE GENOMIC DNA]</scope>
    <source>
        <strain evidence="11 12">KCTC 42409</strain>
    </source>
</reference>
<evidence type="ECO:0000256" key="1">
    <source>
        <dbReference type="ARBA" id="ARBA00004442"/>
    </source>
</evidence>
<dbReference type="Gene3D" id="3.10.20.310">
    <property type="entry name" value="membrane protein fhac"/>
    <property type="match status" value="1"/>
</dbReference>
<feature type="signal peptide" evidence="9">
    <location>
        <begin position="1"/>
        <end position="21"/>
    </location>
</feature>
<dbReference type="EMBL" id="WNLA01000020">
    <property type="protein sequence ID" value="MTW05088.1"/>
    <property type="molecule type" value="Genomic_DNA"/>
</dbReference>
<feature type="domain" description="POTRA" evidence="10">
    <location>
        <begin position="32"/>
        <end position="107"/>
    </location>
</feature>
<sequence length="552" mass="58109">MTTRLPAACNALVLASALASACAGVRAEEQRFDITRFDVVGNTLLPDAQIQALLAPYTGSRRNFADVQRALDALENAYRAAGYGAVQVGLPEQEATSGAVRFDVMEAKIGKVNVLGNRYYSADNVRRGLPALKQGTTPNLRRLSENVQLSNENGAKQVEVSLAASDDDYVVDANVRVTDRSPHQGGISFDNTGTDATGKWRTGVFYQYANLFDRDHAASIAYTTSPDSPAGVKIHNYSIGYRLPLYAWGDSIDVIYGKSSSNTPSSTPTLGGSLNIVGKGDVAGLRLNHNFPRAGETTRKLVAAIDYKAIDARCTAVDGTPVSTAPPTPPLASCVPYTVMPLSATYSMSARSGLSQLDASVGLAVNLPRGASYTNITGRSDRYSYLTSGNRDTRDRLVIVRGAASWMQGFSNDWQARVAGSAQYALQPLVSAESFGLTGANAVRGFDERALSADSGIIANGELYGPDLAAVIGVDGSVRLLGFIDASYGQNRAAQSPVPGSVSAAGAGIGLRAVLGKSVTIRVDVARVLDAGHALGIARGDTRAHIFVTVGY</sequence>
<proteinExistence type="inferred from homology"/>
<evidence type="ECO:0000313" key="12">
    <source>
        <dbReference type="Proteomes" id="UP000484015"/>
    </source>
</evidence>
<dbReference type="GO" id="GO:0008320">
    <property type="term" value="F:protein transmembrane transporter activity"/>
    <property type="evidence" value="ECO:0007669"/>
    <property type="project" value="TreeGrafter"/>
</dbReference>
<dbReference type="InterPro" id="IPR013686">
    <property type="entry name" value="Polypept-transport_assoc_ShlB"/>
</dbReference>
<comment type="caution">
    <text evidence="11">The sequence shown here is derived from an EMBL/GenBank/DDBJ whole genome shotgun (WGS) entry which is preliminary data.</text>
</comment>
<keyword evidence="8" id="KW-0998">Cell outer membrane</keyword>
<dbReference type="Proteomes" id="UP000484015">
    <property type="component" value="Unassembled WGS sequence"/>
</dbReference>
<dbReference type="GO" id="GO:0009279">
    <property type="term" value="C:cell outer membrane"/>
    <property type="evidence" value="ECO:0007669"/>
    <property type="project" value="UniProtKB-SubCell"/>
</dbReference>
<dbReference type="InterPro" id="IPR051544">
    <property type="entry name" value="TPS_OM_transporter"/>
</dbReference>